<dbReference type="PANTHER" id="PTHR43297:SF2">
    <property type="entry name" value="DIPEPTIDE TRANSPORT ATP-BINDING PROTEIN DPPD"/>
    <property type="match status" value="1"/>
</dbReference>
<dbReference type="GO" id="GO:0005524">
    <property type="term" value="F:ATP binding"/>
    <property type="evidence" value="ECO:0007669"/>
    <property type="project" value="UniProtKB-KW"/>
</dbReference>
<accession>A0ABV7UN88</accession>
<dbReference type="RefSeq" id="WP_191319923.1">
    <property type="nucleotide sequence ID" value="NZ_BNCG01000011.1"/>
</dbReference>
<comment type="caution">
    <text evidence="9">The sequence shown here is derived from an EMBL/GenBank/DDBJ whole genome shotgun (WGS) entry which is preliminary data.</text>
</comment>
<evidence type="ECO:0000256" key="7">
    <source>
        <dbReference type="ARBA" id="ARBA00023136"/>
    </source>
</evidence>
<evidence type="ECO:0000256" key="3">
    <source>
        <dbReference type="ARBA" id="ARBA00022448"/>
    </source>
</evidence>
<keyword evidence="3" id="KW-0813">Transport</keyword>
<dbReference type="PANTHER" id="PTHR43297">
    <property type="entry name" value="OLIGOPEPTIDE TRANSPORT ATP-BINDING PROTEIN APPD"/>
    <property type="match status" value="1"/>
</dbReference>
<name>A0ABV7UN88_9HYPH</name>
<evidence type="ECO:0000313" key="9">
    <source>
        <dbReference type="EMBL" id="MFC3640026.1"/>
    </source>
</evidence>
<keyword evidence="7" id="KW-0472">Membrane</keyword>
<keyword evidence="4" id="KW-1003">Cell membrane</keyword>
<evidence type="ECO:0000313" key="10">
    <source>
        <dbReference type="Proteomes" id="UP001595704"/>
    </source>
</evidence>
<reference evidence="10" key="1">
    <citation type="journal article" date="2019" name="Int. J. Syst. Evol. Microbiol.">
        <title>The Global Catalogue of Microorganisms (GCM) 10K type strain sequencing project: providing services to taxonomists for standard genome sequencing and annotation.</title>
        <authorList>
            <consortium name="The Broad Institute Genomics Platform"/>
            <consortium name="The Broad Institute Genome Sequencing Center for Infectious Disease"/>
            <person name="Wu L."/>
            <person name="Ma J."/>
        </authorList>
    </citation>
    <scope>NUCLEOTIDE SEQUENCE [LARGE SCALE GENOMIC DNA]</scope>
    <source>
        <strain evidence="10">KCTC 42282</strain>
    </source>
</reference>
<dbReference type="InterPro" id="IPR027417">
    <property type="entry name" value="P-loop_NTPase"/>
</dbReference>
<dbReference type="CDD" id="cd03257">
    <property type="entry name" value="ABC_NikE_OppD_transporters"/>
    <property type="match status" value="1"/>
</dbReference>
<keyword evidence="5" id="KW-0547">Nucleotide-binding</keyword>
<organism evidence="9 10">
    <name type="scientific">Camelimonas fluminis</name>
    <dbReference type="NCBI Taxonomy" id="1576911"/>
    <lineage>
        <taxon>Bacteria</taxon>
        <taxon>Pseudomonadati</taxon>
        <taxon>Pseudomonadota</taxon>
        <taxon>Alphaproteobacteria</taxon>
        <taxon>Hyphomicrobiales</taxon>
        <taxon>Chelatococcaceae</taxon>
        <taxon>Camelimonas</taxon>
    </lineage>
</organism>
<proteinExistence type="inferred from homology"/>
<protein>
    <submittedName>
        <fullName evidence="9">ABC transporter ATP-binding protein</fullName>
    </submittedName>
</protein>
<dbReference type="InterPro" id="IPR017871">
    <property type="entry name" value="ABC_transporter-like_CS"/>
</dbReference>
<evidence type="ECO:0000256" key="2">
    <source>
        <dbReference type="ARBA" id="ARBA00005417"/>
    </source>
</evidence>
<gene>
    <name evidence="9" type="ORF">ACFONL_22055</name>
</gene>
<dbReference type="SUPFAM" id="SSF52540">
    <property type="entry name" value="P-loop containing nucleoside triphosphate hydrolases"/>
    <property type="match status" value="1"/>
</dbReference>
<feature type="domain" description="ABC transporter" evidence="8">
    <location>
        <begin position="19"/>
        <end position="269"/>
    </location>
</feature>
<evidence type="ECO:0000256" key="6">
    <source>
        <dbReference type="ARBA" id="ARBA00022840"/>
    </source>
</evidence>
<dbReference type="InterPro" id="IPR003593">
    <property type="entry name" value="AAA+_ATPase"/>
</dbReference>
<dbReference type="Gene3D" id="3.40.50.300">
    <property type="entry name" value="P-loop containing nucleotide triphosphate hydrolases"/>
    <property type="match status" value="1"/>
</dbReference>
<comment type="similarity">
    <text evidence="2">Belongs to the ABC transporter superfamily.</text>
</comment>
<dbReference type="EMBL" id="JBHRYC010000113">
    <property type="protein sequence ID" value="MFC3640026.1"/>
    <property type="molecule type" value="Genomic_DNA"/>
</dbReference>
<evidence type="ECO:0000256" key="4">
    <source>
        <dbReference type="ARBA" id="ARBA00022475"/>
    </source>
</evidence>
<keyword evidence="6 9" id="KW-0067">ATP-binding</keyword>
<dbReference type="PROSITE" id="PS00211">
    <property type="entry name" value="ABC_TRANSPORTER_1"/>
    <property type="match status" value="1"/>
</dbReference>
<evidence type="ECO:0000256" key="1">
    <source>
        <dbReference type="ARBA" id="ARBA00004417"/>
    </source>
</evidence>
<dbReference type="InterPro" id="IPR050388">
    <property type="entry name" value="ABC_Ni/Peptide_Import"/>
</dbReference>
<dbReference type="Pfam" id="PF08352">
    <property type="entry name" value="oligo_HPY"/>
    <property type="match status" value="1"/>
</dbReference>
<evidence type="ECO:0000256" key="5">
    <source>
        <dbReference type="ARBA" id="ARBA00022741"/>
    </source>
</evidence>
<dbReference type="Proteomes" id="UP001595704">
    <property type="component" value="Unassembled WGS sequence"/>
</dbReference>
<dbReference type="NCBIfam" id="TIGR01727">
    <property type="entry name" value="oligo_HPY"/>
    <property type="match status" value="1"/>
</dbReference>
<keyword evidence="10" id="KW-1185">Reference proteome</keyword>
<sequence length="363" mass="39100">MATGHASASRPVTGATPLLEVRDLSTAFLTSNGELPITRQISFSINAGERVGLVGESGCGKSVTGLSLMRLLPPHTARITGQAHLAGQDLMALSARQMRAVRGRDVAMIFQEPMSALDPVFTVGEQIAEAYRVHFPVSRAEARQRAIAALVEVGIPAPEQRYDEYPHQLSGGMRQRVMIAMALICEPKLIIADEPTTALDVTIQAQITDLLRSLSERTGAALIFITHDLGVVAETCTRMITMYAGEIVEDAPVDDVLTRPRHPYTSGLLRSLPGLSARRGVLPSIPGRVPSPGRMPDGCRFRERCGHAMAGCEREQTLLPMAADHVARCWRARDLRLPGSVNDMAADSPVAHNLAVAAGEIRP</sequence>
<dbReference type="Pfam" id="PF00005">
    <property type="entry name" value="ABC_tran"/>
    <property type="match status" value="1"/>
</dbReference>
<comment type="subcellular location">
    <subcellularLocation>
        <location evidence="1">Cell inner membrane</location>
        <topology evidence="1">Peripheral membrane protein</topology>
    </subcellularLocation>
</comment>
<dbReference type="SMART" id="SM00382">
    <property type="entry name" value="AAA"/>
    <property type="match status" value="1"/>
</dbReference>
<dbReference type="InterPro" id="IPR003439">
    <property type="entry name" value="ABC_transporter-like_ATP-bd"/>
</dbReference>
<dbReference type="InterPro" id="IPR013563">
    <property type="entry name" value="Oligopep_ABC_C"/>
</dbReference>
<dbReference type="PROSITE" id="PS50893">
    <property type="entry name" value="ABC_TRANSPORTER_2"/>
    <property type="match status" value="1"/>
</dbReference>
<evidence type="ECO:0000259" key="8">
    <source>
        <dbReference type="PROSITE" id="PS50893"/>
    </source>
</evidence>